<evidence type="ECO:0000313" key="3">
    <source>
        <dbReference type="Proteomes" id="UP000076798"/>
    </source>
</evidence>
<evidence type="ECO:0000256" key="1">
    <source>
        <dbReference type="SAM" id="MobiDB-lite"/>
    </source>
</evidence>
<evidence type="ECO:0000313" key="2">
    <source>
        <dbReference type="EMBL" id="KZT43954.1"/>
    </source>
</evidence>
<accession>A0A166IPX7</accession>
<dbReference type="EMBL" id="KV428005">
    <property type="protein sequence ID" value="KZT43954.1"/>
    <property type="molecule type" value="Genomic_DNA"/>
</dbReference>
<sequence>MTPSHDSSTKRKDWQPSQTSCVSQEPTQKWESSKGPPSSPYNSFHNQKPHHNSHFQSRHKALLSNSPIHRYN</sequence>
<dbReference type="Proteomes" id="UP000076798">
    <property type="component" value="Unassembled WGS sequence"/>
</dbReference>
<feature type="region of interest" description="Disordered" evidence="1">
    <location>
        <begin position="1"/>
        <end position="72"/>
    </location>
</feature>
<feature type="compositionally biased region" description="Polar residues" evidence="1">
    <location>
        <begin position="63"/>
        <end position="72"/>
    </location>
</feature>
<feature type="compositionally biased region" description="Basic residues" evidence="1">
    <location>
        <begin position="47"/>
        <end position="61"/>
    </location>
</feature>
<keyword evidence="3" id="KW-1185">Reference proteome</keyword>
<name>A0A166IPX7_9AGAM</name>
<organism evidence="2 3">
    <name type="scientific">Sistotremastrum suecicum HHB10207 ss-3</name>
    <dbReference type="NCBI Taxonomy" id="1314776"/>
    <lineage>
        <taxon>Eukaryota</taxon>
        <taxon>Fungi</taxon>
        <taxon>Dikarya</taxon>
        <taxon>Basidiomycota</taxon>
        <taxon>Agaricomycotina</taxon>
        <taxon>Agaricomycetes</taxon>
        <taxon>Sistotremastrales</taxon>
        <taxon>Sistotremastraceae</taxon>
        <taxon>Sistotremastrum</taxon>
    </lineage>
</organism>
<gene>
    <name evidence="2" type="ORF">SISSUDRAFT_318876</name>
</gene>
<dbReference type="AlphaFoldDB" id="A0A166IPX7"/>
<protein>
    <submittedName>
        <fullName evidence="2">Uncharacterized protein</fullName>
    </submittedName>
</protein>
<reference evidence="2 3" key="1">
    <citation type="journal article" date="2016" name="Mol. Biol. Evol.">
        <title>Comparative Genomics of Early-Diverging Mushroom-Forming Fungi Provides Insights into the Origins of Lignocellulose Decay Capabilities.</title>
        <authorList>
            <person name="Nagy L.G."/>
            <person name="Riley R."/>
            <person name="Tritt A."/>
            <person name="Adam C."/>
            <person name="Daum C."/>
            <person name="Floudas D."/>
            <person name="Sun H."/>
            <person name="Yadav J.S."/>
            <person name="Pangilinan J."/>
            <person name="Larsson K.H."/>
            <person name="Matsuura K."/>
            <person name="Barry K."/>
            <person name="Labutti K."/>
            <person name="Kuo R."/>
            <person name="Ohm R.A."/>
            <person name="Bhattacharya S.S."/>
            <person name="Shirouzu T."/>
            <person name="Yoshinaga Y."/>
            <person name="Martin F.M."/>
            <person name="Grigoriev I.V."/>
            <person name="Hibbett D.S."/>
        </authorList>
    </citation>
    <scope>NUCLEOTIDE SEQUENCE [LARGE SCALE GENOMIC DNA]</scope>
    <source>
        <strain evidence="2 3">HHB10207 ss-3</strain>
    </source>
</reference>
<feature type="compositionally biased region" description="Polar residues" evidence="1">
    <location>
        <begin position="15"/>
        <end position="30"/>
    </location>
</feature>
<proteinExistence type="predicted"/>